<dbReference type="InterPro" id="IPR003961">
    <property type="entry name" value="FN3_dom"/>
</dbReference>
<dbReference type="PANTHER" id="PTHR43308">
    <property type="entry name" value="OUTER MEMBRANE PROTEIN ALPHA-RELATED"/>
    <property type="match status" value="1"/>
</dbReference>
<dbReference type="Pfam" id="PF17851">
    <property type="entry name" value="GH43_C2"/>
    <property type="match status" value="1"/>
</dbReference>
<proteinExistence type="predicted"/>
<dbReference type="InterPro" id="IPR008964">
    <property type="entry name" value="Invasin/intimin_cell_adhesion"/>
</dbReference>
<feature type="domain" description="Fibronectin type-III" evidence="1">
    <location>
        <begin position="30"/>
        <end position="119"/>
    </location>
</feature>
<dbReference type="InterPro" id="IPR013320">
    <property type="entry name" value="ConA-like_dom_sf"/>
</dbReference>
<evidence type="ECO:0000313" key="4">
    <source>
        <dbReference type="Proteomes" id="UP001519344"/>
    </source>
</evidence>
<dbReference type="CDD" id="cd00063">
    <property type="entry name" value="FN3"/>
    <property type="match status" value="2"/>
</dbReference>
<dbReference type="SUPFAM" id="SSF49373">
    <property type="entry name" value="Invasin/intimin cell-adhesion fragments"/>
    <property type="match status" value="3"/>
</dbReference>
<dbReference type="InterPro" id="IPR036116">
    <property type="entry name" value="FN3_sf"/>
</dbReference>
<name>A0ABS4IA80_9BACL</name>
<sequence length="1787" mass="187906">MLKRSLSVILAFTILISLFTYGPGASLAAAPDQPGVTMTTTNSVSLSWPAVQGAASYNVYRSLSSNGVFAKVNTSDISLNNYADSGLDANTRYYYKVSSVSAGIESALSVEASSLTQPDFGPNVYVFDPTTPAADIQTISTDVFTKQEKNQFGSERYALLFKPGSYNANIRMGFYTQVSGLGQLPDDVTINGGVTVDADWAGSHNATQNFWRSIENLAVAPSSGDMKWAVSQAAPMRRLHVKGNLTLHDQGGWASGGFLADTVVDGTVTSGSQQQWFSRNSKWATWSGSVWNTTIVGSVNAPVENWPTNAFTIVDKTPVIREKPFLTFDAAANQYKVFVPSVATNTSGTSWASGSTAGTSIPIENFFIANPATPVASINSALDQGKNLLFTPGVYHLTDTIRVTKPDTVVLGLGLATLHSDNGIVALSVADVDGVKIAGLLFEAGSVSSPVLLQLGPKGSSTNHVSNPSSLHDLFFRVGGDALAKAEVCIEINSNNVIGDHFWVWRADHGTGAAWNSNTTTNGMVVNGNDVTIYGLFVEHFHQYQTVWNGDRGKMYFYQTEIPYDVPDQDSWMSSSGTVNGYASYKVGDSVTSHEAYGLGIYSFFRDAEVKLESGIEIPDKAGVKIHHATSVYLSGFGEITHIANAMGTTVKKGAMRATLGDYIPRTVASITSVSLSTITGKAPVLPAVVTQIFNDSTTKQAVVTWESIAPSQYASTGSFTVNGTVTGTSIKAVANVTVAAAPNVAVTDIVVSGAGNAKAITTKDGTLQMSAVVTPANADNAAVTWSIVSSNGTATNLASISSGGLLTAMKDGTVKVIATANDGSGVTASQVITISGQTVKVSNITVSGQNSVTEATYKGATLQMLADVQPLNATDRTFTWSVINGTGTATIDTATGVLKALSDGTVSVIATAKDGSGTTGQQTITISGQSLVLGNGWTWINENRDNWAITPMNPNAMKLTTIEGSWGGTKPSNILLRDPGTTGDFTISTKLSFAATNNYEWAGLIIYQDDGKLNTLISLGRQANGNPASKQIRFSQVKTGTQTDKSYTDPVAPGDVYLRIDKVGTTYKGFYSADGVNWTQVADTFTLALTNPKVGIFDRKLGGNAAKTAEFSEFNLSGTVVPYWSPVQSVSVTGEGGAGVITSDNGALQMSAQVLPLNASSNSVTWSVYNVDSSATDKATISTSGLLTAVKNGQVKVVAKAYDGSGVIGSAIIDISGQVNTPPTIEAVSAGDGQVTIGWSPMSGAVTYSVYQRTADGFYGTAASTVSGNVYSYNATGLENGTTYYFVVKAVYPGKVSEASNEVSATPQAPVPNIAVTGITLNQSSFSLTKGDSSVLTATVLPTNAANQAVTWSSSNINVAKVDANGNITAISSGSAIITATTADGGFTATCSVTVYAQQTGGGGGVGGSPYQPATDTVLTVTTTQLSNNQNGTTIIEVPTSISEIRLPANTADLINSNHLEIKSDALSLSIPSEVFKQLTDKLTVDELKGGMISLKLDVIAKADAKDLIHTINLSANSENKLAGDVYEFHLFIQTSNGKIVELSKFNKPITIELKNPVSMNPKLVGIYYIADDGTLTYVGGKLHNDFLAAEISHFSKYAVIEVTKTFADVPSGHWASNVIKELAAKQFVNGTSATTFEPERSVTRAEFTALLVRALNLTEKGATVFSDVQSGDWYADAVSVAVKAGIVQGKLAALFDPNAPITREEMVTMLLRAYEYKYGKVSNKATHSFADEDQISSWATEFVQTAATLDLIQGRGADKFDPKGISTRAEAAQILFNLLVATKAL</sequence>
<dbReference type="Pfam" id="PF00041">
    <property type="entry name" value="fn3"/>
    <property type="match status" value="1"/>
</dbReference>
<dbReference type="SUPFAM" id="SSF49899">
    <property type="entry name" value="Concanavalin A-like lectins/glucanases"/>
    <property type="match status" value="1"/>
</dbReference>
<organism evidence="3 4">
    <name type="scientific">Paenibacillus aceris</name>
    <dbReference type="NCBI Taxonomy" id="869555"/>
    <lineage>
        <taxon>Bacteria</taxon>
        <taxon>Bacillati</taxon>
        <taxon>Bacillota</taxon>
        <taxon>Bacilli</taxon>
        <taxon>Bacillales</taxon>
        <taxon>Paenibacillaceae</taxon>
        <taxon>Paenibacillus</taxon>
    </lineage>
</organism>
<feature type="domain" description="Fibronectin type-III" evidence="1">
    <location>
        <begin position="1220"/>
        <end position="1311"/>
    </location>
</feature>
<dbReference type="Pfam" id="PF02368">
    <property type="entry name" value="Big_2"/>
    <property type="match status" value="4"/>
</dbReference>
<dbReference type="SMART" id="SM00635">
    <property type="entry name" value="BID_2"/>
    <property type="match status" value="4"/>
</dbReference>
<dbReference type="InterPro" id="IPR001119">
    <property type="entry name" value="SLH_dom"/>
</dbReference>
<comment type="caution">
    <text evidence="3">The sequence shown here is derived from an EMBL/GenBank/DDBJ whole genome shotgun (WGS) entry which is preliminary data.</text>
</comment>
<dbReference type="RefSeq" id="WP_167052638.1">
    <property type="nucleotide sequence ID" value="NZ_JAAOZR010000004.1"/>
</dbReference>
<dbReference type="SUPFAM" id="SSF49265">
    <property type="entry name" value="Fibronectin type III"/>
    <property type="match status" value="1"/>
</dbReference>
<dbReference type="Gene3D" id="2.60.40.10">
    <property type="entry name" value="Immunoglobulins"/>
    <property type="match status" value="2"/>
</dbReference>
<evidence type="ECO:0000313" key="3">
    <source>
        <dbReference type="EMBL" id="MBP1967266.1"/>
    </source>
</evidence>
<evidence type="ECO:0000259" key="1">
    <source>
        <dbReference type="PROSITE" id="PS50853"/>
    </source>
</evidence>
<dbReference type="Proteomes" id="UP001519344">
    <property type="component" value="Unassembled WGS sequence"/>
</dbReference>
<dbReference type="Gene3D" id="2.60.120.200">
    <property type="match status" value="1"/>
</dbReference>
<dbReference type="PANTHER" id="PTHR43308:SF5">
    <property type="entry name" value="S-LAYER PROTEIN _ PEPTIDOGLYCAN ENDO-BETA-N-ACETYLGLUCOSAMINIDASE"/>
    <property type="match status" value="1"/>
</dbReference>
<evidence type="ECO:0000259" key="2">
    <source>
        <dbReference type="PROSITE" id="PS51272"/>
    </source>
</evidence>
<dbReference type="InterPro" id="IPR041542">
    <property type="entry name" value="GH43_C2"/>
</dbReference>
<dbReference type="InterPro" id="IPR011081">
    <property type="entry name" value="Big_4"/>
</dbReference>
<dbReference type="InterPro" id="IPR003343">
    <property type="entry name" value="Big_2"/>
</dbReference>
<reference evidence="3 4" key="1">
    <citation type="submission" date="2021-03" db="EMBL/GenBank/DDBJ databases">
        <title>Genomic Encyclopedia of Type Strains, Phase IV (KMG-IV): sequencing the most valuable type-strain genomes for metagenomic binning, comparative biology and taxonomic classification.</title>
        <authorList>
            <person name="Goeker M."/>
        </authorList>
    </citation>
    <scope>NUCLEOTIDE SEQUENCE [LARGE SCALE GENOMIC DNA]</scope>
    <source>
        <strain evidence="3 4">DSM 24950</strain>
    </source>
</reference>
<gene>
    <name evidence="3" type="ORF">J2Z65_006531</name>
</gene>
<dbReference type="PROSITE" id="PS50853">
    <property type="entry name" value="FN3"/>
    <property type="match status" value="2"/>
</dbReference>
<keyword evidence="4" id="KW-1185">Reference proteome</keyword>
<dbReference type="EMBL" id="JAGGKV010000031">
    <property type="protein sequence ID" value="MBP1967266.1"/>
    <property type="molecule type" value="Genomic_DNA"/>
</dbReference>
<feature type="domain" description="SLH" evidence="2">
    <location>
        <begin position="1604"/>
        <end position="1667"/>
    </location>
</feature>
<dbReference type="Gene3D" id="2.60.40.1080">
    <property type="match status" value="4"/>
</dbReference>
<dbReference type="PROSITE" id="PS51272">
    <property type="entry name" value="SLH"/>
    <property type="match status" value="3"/>
</dbReference>
<dbReference type="InterPro" id="IPR013783">
    <property type="entry name" value="Ig-like_fold"/>
</dbReference>
<protein>
    <submittedName>
        <fullName evidence="3">Uncharacterized protein YjdB/regulation of enolase protein 1 (Concanavalin A-like superfamily)</fullName>
    </submittedName>
</protein>
<dbReference type="Pfam" id="PF00395">
    <property type="entry name" value="SLH"/>
    <property type="match status" value="3"/>
</dbReference>
<feature type="domain" description="SLH" evidence="2">
    <location>
        <begin position="1728"/>
        <end position="1787"/>
    </location>
</feature>
<dbReference type="SMART" id="SM00060">
    <property type="entry name" value="FN3"/>
    <property type="match status" value="2"/>
</dbReference>
<dbReference type="InterPro" id="IPR059186">
    <property type="entry name" value="SACTE_4363"/>
</dbReference>
<feature type="domain" description="SLH" evidence="2">
    <location>
        <begin position="1668"/>
        <end position="1726"/>
    </location>
</feature>
<dbReference type="CDD" id="cd23669">
    <property type="entry name" value="GH55_SacteLam55A-like"/>
    <property type="match status" value="1"/>
</dbReference>
<dbReference type="InterPro" id="IPR051465">
    <property type="entry name" value="Cell_Envelope_Struct_Comp"/>
</dbReference>
<accession>A0ABS4IA80</accession>
<dbReference type="Pfam" id="PF07532">
    <property type="entry name" value="Big_4"/>
    <property type="match status" value="1"/>
</dbReference>